<evidence type="ECO:0000313" key="9">
    <source>
        <dbReference type="Proteomes" id="UP000216913"/>
    </source>
</evidence>
<dbReference type="InterPro" id="IPR027417">
    <property type="entry name" value="P-loop_NTPase"/>
</dbReference>
<dbReference type="CDD" id="cd03224">
    <property type="entry name" value="ABC_TM1139_LivF_branched"/>
    <property type="match status" value="1"/>
</dbReference>
<dbReference type="PANTHER" id="PTHR43820:SF4">
    <property type="entry name" value="HIGH-AFFINITY BRANCHED-CHAIN AMINO ACID TRANSPORT ATP-BINDING PROTEIN LIVF"/>
    <property type="match status" value="1"/>
</dbReference>
<dbReference type="GO" id="GO:0015807">
    <property type="term" value="P:L-amino acid transport"/>
    <property type="evidence" value="ECO:0007669"/>
    <property type="project" value="TreeGrafter"/>
</dbReference>
<evidence type="ECO:0000256" key="6">
    <source>
        <dbReference type="ARBA" id="ARBA00022970"/>
    </source>
</evidence>
<evidence type="ECO:0000256" key="3">
    <source>
        <dbReference type="ARBA" id="ARBA00022475"/>
    </source>
</evidence>
<evidence type="ECO:0000256" key="2">
    <source>
        <dbReference type="ARBA" id="ARBA00022448"/>
    </source>
</evidence>
<gene>
    <name evidence="8" type="ORF">CAL25_03845</name>
</gene>
<protein>
    <submittedName>
        <fullName evidence="8">ABC transporter ATP-binding protein</fullName>
    </submittedName>
</protein>
<reference evidence="8 9" key="1">
    <citation type="submission" date="2017-05" db="EMBL/GenBank/DDBJ databases">
        <title>Complete and WGS of Bordetella genogroups.</title>
        <authorList>
            <person name="Spilker T."/>
            <person name="LiPuma J."/>
        </authorList>
    </citation>
    <scope>NUCLEOTIDE SEQUENCE [LARGE SCALE GENOMIC DNA]</scope>
    <source>
        <strain evidence="8 9">AU10456</strain>
    </source>
</reference>
<dbReference type="InterPro" id="IPR003439">
    <property type="entry name" value="ABC_transporter-like_ATP-bd"/>
</dbReference>
<name>A0A261U0R3_9BORD</name>
<evidence type="ECO:0000313" key="8">
    <source>
        <dbReference type="EMBL" id="OZI55538.1"/>
    </source>
</evidence>
<keyword evidence="6" id="KW-0029">Amino-acid transport</keyword>
<dbReference type="GO" id="GO:0015658">
    <property type="term" value="F:branched-chain amino acid transmembrane transporter activity"/>
    <property type="evidence" value="ECO:0007669"/>
    <property type="project" value="TreeGrafter"/>
</dbReference>
<dbReference type="SMART" id="SM00382">
    <property type="entry name" value="AAA"/>
    <property type="match status" value="1"/>
</dbReference>
<dbReference type="EMBL" id="NEVP01000001">
    <property type="protein sequence ID" value="OZI55538.1"/>
    <property type="molecule type" value="Genomic_DNA"/>
</dbReference>
<dbReference type="SUPFAM" id="SSF52540">
    <property type="entry name" value="P-loop containing nucleoside triphosphate hydrolases"/>
    <property type="match status" value="1"/>
</dbReference>
<sequence length="237" mass="25764">MTAALVQTRELHTHYGASHVLRGVDLEIAPGEAIGLIGRNGMGKTTLIRTLLGLVRPTQGSVHVDGRDCTRAQPHAIARLGIAYVPEGRGIFPNLSVRENLMVAARRGRGARAGWDYERVLATFPRLSERLQHGGQQLSGGEQQMLAIGRALMTNPELLVLDEATEGLAPLVVAEIWRIIAQIRATGISTLIVDRNFRAVLDHTDRCVVMEKGRLVEGGESAAFARRPEALARYLGV</sequence>
<feature type="domain" description="ABC transporter" evidence="7">
    <location>
        <begin position="6"/>
        <end position="237"/>
    </location>
</feature>
<comment type="caution">
    <text evidence="8">The sequence shown here is derived from an EMBL/GenBank/DDBJ whole genome shotgun (WGS) entry which is preliminary data.</text>
</comment>
<dbReference type="OrthoDB" id="9776369at2"/>
<evidence type="ECO:0000256" key="4">
    <source>
        <dbReference type="ARBA" id="ARBA00022741"/>
    </source>
</evidence>
<dbReference type="GO" id="GO:0016887">
    <property type="term" value="F:ATP hydrolysis activity"/>
    <property type="evidence" value="ECO:0007669"/>
    <property type="project" value="InterPro"/>
</dbReference>
<dbReference type="PANTHER" id="PTHR43820">
    <property type="entry name" value="HIGH-AFFINITY BRANCHED-CHAIN AMINO ACID TRANSPORT ATP-BINDING PROTEIN LIVF"/>
    <property type="match status" value="1"/>
</dbReference>
<keyword evidence="5 8" id="KW-0067">ATP-binding</keyword>
<organism evidence="8 9">
    <name type="scientific">Bordetella genomosp. 5</name>
    <dbReference type="NCBI Taxonomy" id="1395608"/>
    <lineage>
        <taxon>Bacteria</taxon>
        <taxon>Pseudomonadati</taxon>
        <taxon>Pseudomonadota</taxon>
        <taxon>Betaproteobacteria</taxon>
        <taxon>Burkholderiales</taxon>
        <taxon>Alcaligenaceae</taxon>
        <taxon>Bordetella</taxon>
    </lineage>
</organism>
<keyword evidence="2" id="KW-0813">Transport</keyword>
<dbReference type="AlphaFoldDB" id="A0A261U0R3"/>
<evidence type="ECO:0000256" key="5">
    <source>
        <dbReference type="ARBA" id="ARBA00022840"/>
    </source>
</evidence>
<proteinExistence type="inferred from homology"/>
<dbReference type="PROSITE" id="PS50893">
    <property type="entry name" value="ABC_TRANSPORTER_2"/>
    <property type="match status" value="1"/>
</dbReference>
<dbReference type="RefSeq" id="WP_094798593.1">
    <property type="nucleotide sequence ID" value="NZ_NEVP01000001.1"/>
</dbReference>
<accession>A0A261U0R3</accession>
<evidence type="ECO:0000256" key="1">
    <source>
        <dbReference type="ARBA" id="ARBA00005417"/>
    </source>
</evidence>
<dbReference type="InterPro" id="IPR017871">
    <property type="entry name" value="ABC_transporter-like_CS"/>
</dbReference>
<keyword evidence="4" id="KW-0547">Nucleotide-binding</keyword>
<dbReference type="InterPro" id="IPR003593">
    <property type="entry name" value="AAA+_ATPase"/>
</dbReference>
<keyword evidence="3" id="KW-0472">Membrane</keyword>
<evidence type="ECO:0000259" key="7">
    <source>
        <dbReference type="PROSITE" id="PS50893"/>
    </source>
</evidence>
<keyword evidence="3" id="KW-1003">Cell membrane</keyword>
<keyword evidence="9" id="KW-1185">Reference proteome</keyword>
<dbReference type="Gene3D" id="3.40.50.300">
    <property type="entry name" value="P-loop containing nucleotide triphosphate hydrolases"/>
    <property type="match status" value="1"/>
</dbReference>
<dbReference type="InterPro" id="IPR052156">
    <property type="entry name" value="BCAA_Transport_ATP-bd_LivF"/>
</dbReference>
<comment type="similarity">
    <text evidence="1">Belongs to the ABC transporter superfamily.</text>
</comment>
<dbReference type="Pfam" id="PF00005">
    <property type="entry name" value="ABC_tran"/>
    <property type="match status" value="1"/>
</dbReference>
<dbReference type="Proteomes" id="UP000216913">
    <property type="component" value="Unassembled WGS sequence"/>
</dbReference>
<dbReference type="GO" id="GO:0005524">
    <property type="term" value="F:ATP binding"/>
    <property type="evidence" value="ECO:0007669"/>
    <property type="project" value="UniProtKB-KW"/>
</dbReference>
<dbReference type="PROSITE" id="PS00211">
    <property type="entry name" value="ABC_TRANSPORTER_1"/>
    <property type="match status" value="1"/>
</dbReference>